<dbReference type="GO" id="GO:0003735">
    <property type="term" value="F:structural constituent of ribosome"/>
    <property type="evidence" value="ECO:0007669"/>
    <property type="project" value="InterPro"/>
</dbReference>
<dbReference type="InterPro" id="IPR000915">
    <property type="entry name" value="60S_ribosomal_eL6"/>
</dbReference>
<evidence type="ECO:0000256" key="4">
    <source>
        <dbReference type="ARBA" id="ARBA00035233"/>
    </source>
</evidence>
<evidence type="ECO:0000313" key="8">
    <source>
        <dbReference type="Proteomes" id="UP000822476"/>
    </source>
</evidence>
<dbReference type="FunFam" id="2.30.30.30:FF:000014">
    <property type="entry name" value="60S ribosomal protein L6"/>
    <property type="match status" value="1"/>
</dbReference>
<sequence length="252" mass="28963">MSEPVDVGVARVGVARVGRAFKRKVISGKRYLSHKTFLQRLNRKLKAKNEPRAKGRYPVGKSKKEVVKAKTRFPRSFVAQQGKTKLRLRKTKCFSTHVRRLRSNITPGTVLILLAGPHKGKRVVFLKSLRSGLLLVTGPFKYNGVPLRRVNQCYVISTQTRIDLSSVDIPKKINDEYFKRVDLKENKESTDKFLVEEVKKYSVSDERKADQKLIDEQVSAALKKHPDSRLLLAYLRSLFSLGKRDYPHRMIF</sequence>
<dbReference type="GO" id="GO:0003723">
    <property type="term" value="F:RNA binding"/>
    <property type="evidence" value="ECO:0007669"/>
    <property type="project" value="TreeGrafter"/>
</dbReference>
<dbReference type="PANTHER" id="PTHR10715:SF0">
    <property type="entry name" value="LARGE RIBOSOMAL SUBUNIT PROTEIN EL6"/>
    <property type="match status" value="1"/>
</dbReference>
<evidence type="ECO:0000256" key="1">
    <source>
        <dbReference type="ARBA" id="ARBA00010592"/>
    </source>
</evidence>
<evidence type="ECO:0000256" key="6">
    <source>
        <dbReference type="ARBA" id="ARBA00046388"/>
    </source>
</evidence>
<evidence type="ECO:0000256" key="3">
    <source>
        <dbReference type="ARBA" id="ARBA00023274"/>
    </source>
</evidence>
<dbReference type="InterPro" id="IPR014722">
    <property type="entry name" value="Rib_uL2_dom2"/>
</dbReference>
<dbReference type="Gene3D" id="2.30.30.30">
    <property type="match status" value="1"/>
</dbReference>
<gene>
    <name evidence="7" type="ORF">EG68_11990</name>
</gene>
<name>A0A8S9YDJ3_9TREM</name>
<organism evidence="7 8">
    <name type="scientific">Paragonimus skrjabini miyazakii</name>
    <dbReference type="NCBI Taxonomy" id="59628"/>
    <lineage>
        <taxon>Eukaryota</taxon>
        <taxon>Metazoa</taxon>
        <taxon>Spiralia</taxon>
        <taxon>Lophotrochozoa</taxon>
        <taxon>Platyhelminthes</taxon>
        <taxon>Trematoda</taxon>
        <taxon>Digenea</taxon>
        <taxon>Plagiorchiida</taxon>
        <taxon>Troglotremata</taxon>
        <taxon>Troglotrematidae</taxon>
        <taxon>Paragonimus</taxon>
    </lineage>
</organism>
<evidence type="ECO:0000256" key="5">
    <source>
        <dbReference type="ARBA" id="ARBA00035351"/>
    </source>
</evidence>
<dbReference type="GO" id="GO:0000027">
    <property type="term" value="P:ribosomal large subunit assembly"/>
    <property type="evidence" value="ECO:0007669"/>
    <property type="project" value="TreeGrafter"/>
</dbReference>
<evidence type="ECO:0000256" key="2">
    <source>
        <dbReference type="ARBA" id="ARBA00022980"/>
    </source>
</evidence>
<dbReference type="CDD" id="cd13156">
    <property type="entry name" value="KOW_RPL6"/>
    <property type="match status" value="1"/>
</dbReference>
<dbReference type="GO" id="GO:0002181">
    <property type="term" value="P:cytoplasmic translation"/>
    <property type="evidence" value="ECO:0007669"/>
    <property type="project" value="TreeGrafter"/>
</dbReference>
<dbReference type="OrthoDB" id="2436667at2759"/>
<dbReference type="InterPro" id="IPR041997">
    <property type="entry name" value="Ribosomal_eL6_KOW"/>
</dbReference>
<reference evidence="7" key="1">
    <citation type="submission" date="2019-07" db="EMBL/GenBank/DDBJ databases">
        <title>Annotation for the trematode Paragonimus miyazaki's.</title>
        <authorList>
            <person name="Choi Y.-J."/>
        </authorList>
    </citation>
    <scope>NUCLEOTIDE SEQUENCE</scope>
    <source>
        <strain evidence="7">Japan</strain>
    </source>
</reference>
<dbReference type="Proteomes" id="UP000822476">
    <property type="component" value="Unassembled WGS sequence"/>
</dbReference>
<evidence type="ECO:0000313" key="7">
    <source>
        <dbReference type="EMBL" id="KAF7234406.1"/>
    </source>
</evidence>
<dbReference type="Pfam" id="PF01159">
    <property type="entry name" value="Ribosomal_L6e"/>
    <property type="match status" value="1"/>
</dbReference>
<keyword evidence="2" id="KW-0689">Ribosomal protein</keyword>
<accession>A0A8S9YDJ3</accession>
<comment type="similarity">
    <text evidence="1">Belongs to the eukaryotic ribosomal protein eL6 family.</text>
</comment>
<dbReference type="PANTHER" id="PTHR10715">
    <property type="entry name" value="60S RIBOSOMAL PROTEIN L6"/>
    <property type="match status" value="1"/>
</dbReference>
<dbReference type="SUPFAM" id="SSF50104">
    <property type="entry name" value="Translation proteins SH3-like domain"/>
    <property type="match status" value="1"/>
</dbReference>
<keyword evidence="3" id="KW-0687">Ribonucleoprotein</keyword>
<keyword evidence="8" id="KW-1185">Reference proteome</keyword>
<dbReference type="GO" id="GO:0022625">
    <property type="term" value="C:cytosolic large ribosomal subunit"/>
    <property type="evidence" value="ECO:0007669"/>
    <property type="project" value="TreeGrafter"/>
</dbReference>
<dbReference type="AlphaFoldDB" id="A0A8S9YDJ3"/>
<proteinExistence type="inferred from homology"/>
<comment type="caution">
    <text evidence="7">The sequence shown here is derived from an EMBL/GenBank/DDBJ whole genome shotgun (WGS) entry which is preliminary data.</text>
</comment>
<dbReference type="InterPro" id="IPR008991">
    <property type="entry name" value="Translation_prot_SH3-like_sf"/>
</dbReference>
<comment type="subunit">
    <text evidence="6">Component of the large ribosomal subunit. May bind IPO9 with low affinity.</text>
</comment>
<dbReference type="EMBL" id="JTDE01009817">
    <property type="protein sequence ID" value="KAF7234406.1"/>
    <property type="molecule type" value="Genomic_DNA"/>
</dbReference>
<protein>
    <recommendedName>
        <fullName evidence="4">Large ribosomal subunit protein eL6</fullName>
    </recommendedName>
    <alternativeName>
        <fullName evidence="5">60S ribosomal protein L6</fullName>
    </alternativeName>
</protein>